<sequence>MCFKVFRLPVKICAKSEYAKHSGLAAFFRGVIFKIIYVNVNKSTGLGRDVISSPGQTVTSRWREAPGCLPLLDLFVHM</sequence>
<protein>
    <submittedName>
        <fullName evidence="1">Uncharacterized protein</fullName>
    </submittedName>
</protein>
<accession>A0A5B7DAJ4</accession>
<reference evidence="1 2" key="1">
    <citation type="submission" date="2019-05" db="EMBL/GenBank/DDBJ databases">
        <title>Another draft genome of Portunus trituberculatus and its Hox gene families provides insights of decapod evolution.</title>
        <authorList>
            <person name="Jeong J.-H."/>
            <person name="Song I."/>
            <person name="Kim S."/>
            <person name="Choi T."/>
            <person name="Kim D."/>
            <person name="Ryu S."/>
            <person name="Kim W."/>
        </authorList>
    </citation>
    <scope>NUCLEOTIDE SEQUENCE [LARGE SCALE GENOMIC DNA]</scope>
    <source>
        <tissue evidence="1">Muscle</tissue>
    </source>
</reference>
<evidence type="ECO:0000313" key="2">
    <source>
        <dbReference type="Proteomes" id="UP000324222"/>
    </source>
</evidence>
<dbReference type="Proteomes" id="UP000324222">
    <property type="component" value="Unassembled WGS sequence"/>
</dbReference>
<dbReference type="EMBL" id="VSRR010000672">
    <property type="protein sequence ID" value="MPC18358.1"/>
    <property type="molecule type" value="Genomic_DNA"/>
</dbReference>
<gene>
    <name evidence="1" type="ORF">E2C01_011237</name>
</gene>
<evidence type="ECO:0000313" key="1">
    <source>
        <dbReference type="EMBL" id="MPC18358.1"/>
    </source>
</evidence>
<name>A0A5B7DAJ4_PORTR</name>
<proteinExistence type="predicted"/>
<organism evidence="1 2">
    <name type="scientific">Portunus trituberculatus</name>
    <name type="common">Swimming crab</name>
    <name type="synonym">Neptunus trituberculatus</name>
    <dbReference type="NCBI Taxonomy" id="210409"/>
    <lineage>
        <taxon>Eukaryota</taxon>
        <taxon>Metazoa</taxon>
        <taxon>Ecdysozoa</taxon>
        <taxon>Arthropoda</taxon>
        <taxon>Crustacea</taxon>
        <taxon>Multicrustacea</taxon>
        <taxon>Malacostraca</taxon>
        <taxon>Eumalacostraca</taxon>
        <taxon>Eucarida</taxon>
        <taxon>Decapoda</taxon>
        <taxon>Pleocyemata</taxon>
        <taxon>Brachyura</taxon>
        <taxon>Eubrachyura</taxon>
        <taxon>Portunoidea</taxon>
        <taxon>Portunidae</taxon>
        <taxon>Portuninae</taxon>
        <taxon>Portunus</taxon>
    </lineage>
</organism>
<dbReference type="AlphaFoldDB" id="A0A5B7DAJ4"/>
<keyword evidence="2" id="KW-1185">Reference proteome</keyword>
<comment type="caution">
    <text evidence="1">The sequence shown here is derived from an EMBL/GenBank/DDBJ whole genome shotgun (WGS) entry which is preliminary data.</text>
</comment>